<gene>
    <name evidence="1" type="ORF">VCHENC02_1653B</name>
</gene>
<dbReference type="EMBL" id="AJSR01000555">
    <property type="protein sequence ID" value="EKM32821.1"/>
    <property type="molecule type" value="Genomic_DNA"/>
</dbReference>
<feature type="non-terminal residue" evidence="1">
    <location>
        <position position="1"/>
    </location>
</feature>
<organism evidence="1 2">
    <name type="scientific">Vibrio harveyi</name>
    <name type="common">Beneckea harveyi</name>
    <dbReference type="NCBI Taxonomy" id="669"/>
    <lineage>
        <taxon>Bacteria</taxon>
        <taxon>Pseudomonadati</taxon>
        <taxon>Pseudomonadota</taxon>
        <taxon>Gammaproteobacteria</taxon>
        <taxon>Vibrionales</taxon>
        <taxon>Vibrionaceae</taxon>
        <taxon>Vibrio</taxon>
    </lineage>
</organism>
<dbReference type="Proteomes" id="UP000008367">
    <property type="component" value="Unassembled WGS sequence"/>
</dbReference>
<name>A0A454D2G7_VIBHA</name>
<accession>A0A454D2G7</accession>
<dbReference type="AlphaFoldDB" id="A0A454D2G7"/>
<reference evidence="1 2" key="1">
    <citation type="submission" date="2012-10" db="EMBL/GenBank/DDBJ databases">
        <title>Genome sequence of Vibrio Cholerae HENC-02.</title>
        <authorList>
            <person name="Eppinger M."/>
            <person name="Hasan N.A."/>
            <person name="Sengamalay N."/>
            <person name="Hine E."/>
            <person name="Su Q."/>
            <person name="Daugherty S.C."/>
            <person name="Young S."/>
            <person name="Sadzewicz L."/>
            <person name="Tallon L."/>
            <person name="Cebula T.A."/>
            <person name="Ravel J."/>
            <person name="Colwell R.R."/>
        </authorList>
    </citation>
    <scope>NUCLEOTIDE SEQUENCE [LARGE SCALE GENOMIC DNA]</scope>
    <source>
        <strain evidence="1 2">HENC-02</strain>
    </source>
</reference>
<evidence type="ECO:0000313" key="2">
    <source>
        <dbReference type="Proteomes" id="UP000008367"/>
    </source>
</evidence>
<comment type="caution">
    <text evidence="1">The sequence shown here is derived from an EMBL/GenBank/DDBJ whole genome shotgun (WGS) entry which is preliminary data.</text>
</comment>
<proteinExistence type="predicted"/>
<evidence type="ECO:0000313" key="1">
    <source>
        <dbReference type="EMBL" id="EKM32821.1"/>
    </source>
</evidence>
<protein>
    <submittedName>
        <fullName evidence="1">NlpB/DapX lipofamily protein</fullName>
    </submittedName>
</protein>
<sequence>EEFLKSLAPVLAAVVKD</sequence>